<dbReference type="GO" id="GO:0000976">
    <property type="term" value="F:transcription cis-regulatory region binding"/>
    <property type="evidence" value="ECO:0007669"/>
    <property type="project" value="TreeGrafter"/>
</dbReference>
<evidence type="ECO:0000256" key="3">
    <source>
        <dbReference type="ARBA" id="ARBA00023125"/>
    </source>
</evidence>
<evidence type="ECO:0000256" key="2">
    <source>
        <dbReference type="ARBA" id="ARBA00023015"/>
    </source>
</evidence>
<dbReference type="PRINTS" id="PR00455">
    <property type="entry name" value="HTHTETR"/>
</dbReference>
<feature type="domain" description="HTH tetR-type" evidence="7">
    <location>
        <begin position="20"/>
        <end position="80"/>
    </location>
</feature>
<dbReference type="PANTHER" id="PTHR30055:SF175">
    <property type="entry name" value="HTH-TYPE TRANSCRIPTIONAL REPRESSOR KSTR2"/>
    <property type="match status" value="1"/>
</dbReference>
<gene>
    <name evidence="8" type="ORF">EV378_6836</name>
</gene>
<evidence type="ECO:0000256" key="4">
    <source>
        <dbReference type="ARBA" id="ARBA00023163"/>
    </source>
</evidence>
<proteinExistence type="predicted"/>
<dbReference type="PANTHER" id="PTHR30055">
    <property type="entry name" value="HTH-TYPE TRANSCRIPTIONAL REGULATOR RUTR"/>
    <property type="match status" value="1"/>
</dbReference>
<keyword evidence="4" id="KW-0804">Transcription</keyword>
<accession>A0A4R1HQ51</accession>
<dbReference type="Gene3D" id="1.10.357.10">
    <property type="entry name" value="Tetracycline Repressor, domain 2"/>
    <property type="match status" value="1"/>
</dbReference>
<dbReference type="Gene3D" id="1.10.10.60">
    <property type="entry name" value="Homeodomain-like"/>
    <property type="match status" value="1"/>
</dbReference>
<evidence type="ECO:0000259" key="7">
    <source>
        <dbReference type="PROSITE" id="PS50977"/>
    </source>
</evidence>
<dbReference type="RefSeq" id="WP_132431952.1">
    <property type="nucleotide sequence ID" value="NZ_SMFZ01000002.1"/>
</dbReference>
<evidence type="ECO:0000256" key="6">
    <source>
        <dbReference type="SAM" id="MobiDB-lite"/>
    </source>
</evidence>
<name>A0A4R1HQ51_PSEEN</name>
<evidence type="ECO:0000313" key="9">
    <source>
        <dbReference type="Proteomes" id="UP000295560"/>
    </source>
</evidence>
<protein>
    <submittedName>
        <fullName evidence="8">TetR family transcriptional regulator</fullName>
    </submittedName>
</protein>
<dbReference type="Proteomes" id="UP000295560">
    <property type="component" value="Unassembled WGS sequence"/>
</dbReference>
<comment type="caution">
    <text evidence="8">The sequence shown here is derived from an EMBL/GenBank/DDBJ whole genome shotgun (WGS) entry which is preliminary data.</text>
</comment>
<dbReference type="SUPFAM" id="SSF46689">
    <property type="entry name" value="Homeodomain-like"/>
    <property type="match status" value="1"/>
</dbReference>
<keyword evidence="3 5" id="KW-0238">DNA-binding</keyword>
<dbReference type="PROSITE" id="PS50977">
    <property type="entry name" value="HTH_TETR_2"/>
    <property type="match status" value="1"/>
</dbReference>
<dbReference type="SUPFAM" id="SSF48498">
    <property type="entry name" value="Tetracyclin repressor-like, C-terminal domain"/>
    <property type="match status" value="1"/>
</dbReference>
<evidence type="ECO:0000313" key="8">
    <source>
        <dbReference type="EMBL" id="TCK22825.1"/>
    </source>
</evidence>
<organism evidence="8 9">
    <name type="scientific">Pseudonocardia endophytica</name>
    <dbReference type="NCBI Taxonomy" id="401976"/>
    <lineage>
        <taxon>Bacteria</taxon>
        <taxon>Bacillati</taxon>
        <taxon>Actinomycetota</taxon>
        <taxon>Actinomycetes</taxon>
        <taxon>Pseudonocardiales</taxon>
        <taxon>Pseudonocardiaceae</taxon>
        <taxon>Pseudonocardia</taxon>
    </lineage>
</organism>
<dbReference type="EMBL" id="SMFZ01000002">
    <property type="protein sequence ID" value="TCK22825.1"/>
    <property type="molecule type" value="Genomic_DNA"/>
</dbReference>
<dbReference type="Pfam" id="PF17932">
    <property type="entry name" value="TetR_C_24"/>
    <property type="match status" value="1"/>
</dbReference>
<keyword evidence="1" id="KW-0678">Repressor</keyword>
<feature type="DNA-binding region" description="H-T-H motif" evidence="5">
    <location>
        <begin position="43"/>
        <end position="62"/>
    </location>
</feature>
<dbReference type="InterPro" id="IPR050109">
    <property type="entry name" value="HTH-type_TetR-like_transc_reg"/>
</dbReference>
<dbReference type="GO" id="GO:0003700">
    <property type="term" value="F:DNA-binding transcription factor activity"/>
    <property type="evidence" value="ECO:0007669"/>
    <property type="project" value="TreeGrafter"/>
</dbReference>
<feature type="region of interest" description="Disordered" evidence="6">
    <location>
        <begin position="1"/>
        <end position="22"/>
    </location>
</feature>
<dbReference type="InterPro" id="IPR001647">
    <property type="entry name" value="HTH_TetR"/>
</dbReference>
<keyword evidence="2" id="KW-0805">Transcription regulation</keyword>
<dbReference type="InterPro" id="IPR036271">
    <property type="entry name" value="Tet_transcr_reg_TetR-rel_C_sf"/>
</dbReference>
<evidence type="ECO:0000256" key="1">
    <source>
        <dbReference type="ARBA" id="ARBA00022491"/>
    </source>
</evidence>
<dbReference type="InterPro" id="IPR009057">
    <property type="entry name" value="Homeodomain-like_sf"/>
</dbReference>
<dbReference type="AlphaFoldDB" id="A0A4R1HQ51"/>
<evidence type="ECO:0000256" key="5">
    <source>
        <dbReference type="PROSITE-ProRule" id="PRU00335"/>
    </source>
</evidence>
<dbReference type="Pfam" id="PF00440">
    <property type="entry name" value="TetR_N"/>
    <property type="match status" value="1"/>
</dbReference>
<feature type="compositionally biased region" description="Polar residues" evidence="6">
    <location>
        <begin position="1"/>
        <end position="13"/>
    </location>
</feature>
<sequence length="212" mass="23729">MASTQPSENTQRAGKTPKGSKTRLRIREAAIELFAQNGFYATSLSDIGERASIQRGALYYHIQAKEELLFEIVSEIVEAVLEQGRTIAGEPLPAAERFRRMIVFQTQALLDRRDQLIIYMRDGYALTGERRERFRQMQADVEAIWASVLHEGQEAGEMRQVDPAGLKSIILLVNSPYAWFHPGGRLDSTEVGEIIADLVLRGIEAPSKTPGE</sequence>
<dbReference type="OrthoDB" id="9779746at2"/>
<reference evidence="8 9" key="1">
    <citation type="submission" date="2019-03" db="EMBL/GenBank/DDBJ databases">
        <title>Sequencing the genomes of 1000 actinobacteria strains.</title>
        <authorList>
            <person name="Klenk H.-P."/>
        </authorList>
    </citation>
    <scope>NUCLEOTIDE SEQUENCE [LARGE SCALE GENOMIC DNA]</scope>
    <source>
        <strain evidence="8 9">DSM 44969</strain>
    </source>
</reference>
<dbReference type="InterPro" id="IPR041490">
    <property type="entry name" value="KstR2_TetR_C"/>
</dbReference>
<keyword evidence="9" id="KW-1185">Reference proteome</keyword>